<evidence type="ECO:0000256" key="4">
    <source>
        <dbReference type="ARBA" id="ARBA00022676"/>
    </source>
</evidence>
<evidence type="ECO:0000259" key="7">
    <source>
        <dbReference type="Pfam" id="PF04095"/>
    </source>
</evidence>
<feature type="domain" description="Nicotinate/nicotinamide phosphoribosyltransferase" evidence="7">
    <location>
        <begin position="1"/>
        <end position="48"/>
    </location>
</feature>
<accession>A0A6J5KT26</accession>
<comment type="pathway">
    <text evidence="1">Cofactor biosynthesis; NAD(+) biosynthesis.</text>
</comment>
<evidence type="ECO:0000256" key="6">
    <source>
        <dbReference type="SAM" id="MobiDB-lite"/>
    </source>
</evidence>
<dbReference type="InterPro" id="IPR016471">
    <property type="entry name" value="Nicotinamide_PRibTrfase"/>
</dbReference>
<gene>
    <name evidence="8" type="ORF">UFOVP29_339</name>
</gene>
<proteinExistence type="inferred from homology"/>
<protein>
    <submittedName>
        <fullName evidence="8">Nicotinate phosphoribosyltransferase family</fullName>
    </submittedName>
</protein>
<dbReference type="SUPFAM" id="SSF51690">
    <property type="entry name" value="Nicotinate/Quinolinate PRTase C-terminal domain-like"/>
    <property type="match status" value="1"/>
</dbReference>
<dbReference type="GO" id="GO:0047280">
    <property type="term" value="F:nicotinamide phosphoribosyltransferase activity"/>
    <property type="evidence" value="ECO:0007669"/>
    <property type="project" value="TreeGrafter"/>
</dbReference>
<reference evidence="8" key="1">
    <citation type="submission" date="2020-04" db="EMBL/GenBank/DDBJ databases">
        <authorList>
            <person name="Chiriac C."/>
            <person name="Salcher M."/>
            <person name="Ghai R."/>
            <person name="Kavagutti S V."/>
        </authorList>
    </citation>
    <scope>NUCLEOTIDE SEQUENCE</scope>
</reference>
<evidence type="ECO:0000256" key="2">
    <source>
        <dbReference type="ARBA" id="ARBA00010897"/>
    </source>
</evidence>
<evidence type="ECO:0000313" key="8">
    <source>
        <dbReference type="EMBL" id="CAB4123180.1"/>
    </source>
</evidence>
<name>A0A6J5KT26_9CAUD</name>
<evidence type="ECO:0000256" key="5">
    <source>
        <dbReference type="ARBA" id="ARBA00022679"/>
    </source>
</evidence>
<evidence type="ECO:0000256" key="3">
    <source>
        <dbReference type="ARBA" id="ARBA00022642"/>
    </source>
</evidence>
<keyword evidence="4 8" id="KW-0328">Glycosyltransferase</keyword>
<dbReference type="PANTHER" id="PTHR43816:SF1">
    <property type="entry name" value="NICOTINAMIDE PHOSPHORIBOSYLTRANSFERASE"/>
    <property type="match status" value="1"/>
</dbReference>
<evidence type="ECO:0000256" key="1">
    <source>
        <dbReference type="ARBA" id="ARBA00004790"/>
    </source>
</evidence>
<dbReference type="GO" id="GO:0009435">
    <property type="term" value="P:NAD+ biosynthetic process"/>
    <property type="evidence" value="ECO:0007669"/>
    <property type="project" value="InterPro"/>
</dbReference>
<dbReference type="PANTHER" id="PTHR43816">
    <property type="entry name" value="NICOTINAMIDE PHOSPHORIBOSYLTRANSFERASE"/>
    <property type="match status" value="1"/>
</dbReference>
<sequence length="158" mass="18234">MGIGLLQLVNRDTQKFAMKCSAAQIDGEWIDVYKDPASDPGKRSKPGRGTLWTSGGEFETAVTEPTRWTDHGLGWKDALITVWRDGNLLVETTLAEFGRENWQFSRPHDALMVNHVKYLAWCWSNLKNDEWTWCRQGSDFVITFHNPESYMMFLMVWG</sequence>
<comment type="similarity">
    <text evidence="2">Belongs to the NAPRTase family.</text>
</comment>
<feature type="region of interest" description="Disordered" evidence="6">
    <location>
        <begin position="36"/>
        <end position="56"/>
    </location>
</feature>
<keyword evidence="5 8" id="KW-0808">Transferase</keyword>
<dbReference type="Pfam" id="PF04095">
    <property type="entry name" value="NAPRTase"/>
    <property type="match status" value="1"/>
</dbReference>
<organism evidence="8">
    <name type="scientific">uncultured Caudovirales phage</name>
    <dbReference type="NCBI Taxonomy" id="2100421"/>
    <lineage>
        <taxon>Viruses</taxon>
        <taxon>Duplodnaviria</taxon>
        <taxon>Heunggongvirae</taxon>
        <taxon>Uroviricota</taxon>
        <taxon>Caudoviricetes</taxon>
        <taxon>Peduoviridae</taxon>
        <taxon>Maltschvirus</taxon>
        <taxon>Maltschvirus maltsch</taxon>
    </lineage>
</organism>
<dbReference type="EMBL" id="LR796167">
    <property type="protein sequence ID" value="CAB4123180.1"/>
    <property type="molecule type" value="Genomic_DNA"/>
</dbReference>
<keyword evidence="3" id="KW-0662">Pyridine nucleotide biosynthesis</keyword>
<dbReference type="InterPro" id="IPR036068">
    <property type="entry name" value="Nicotinate_pribotase-like_C"/>
</dbReference>
<dbReference type="InterPro" id="IPR041525">
    <property type="entry name" value="N/Namide_PRibTrfase"/>
</dbReference>